<keyword evidence="3 9" id="KW-0812">Transmembrane</keyword>
<evidence type="ECO:0000256" key="6">
    <source>
        <dbReference type="ARBA" id="ARBA00023125"/>
    </source>
</evidence>
<keyword evidence="12" id="KW-1185">Reference proteome</keyword>
<dbReference type="Pfam" id="PF02743">
    <property type="entry name" value="dCache_1"/>
    <property type="match status" value="1"/>
</dbReference>
<evidence type="ECO:0000256" key="3">
    <source>
        <dbReference type="ARBA" id="ARBA00022692"/>
    </source>
</evidence>
<evidence type="ECO:0000256" key="1">
    <source>
        <dbReference type="ARBA" id="ARBA00004651"/>
    </source>
</evidence>
<dbReference type="SUPFAM" id="SSF46689">
    <property type="entry name" value="Homeodomain-like"/>
    <property type="match status" value="2"/>
</dbReference>
<keyword evidence="5" id="KW-0805">Transcription regulation</keyword>
<comment type="subcellular location">
    <subcellularLocation>
        <location evidence="1">Cell membrane</location>
        <topology evidence="1">Multi-pass membrane protein</topology>
    </subcellularLocation>
</comment>
<evidence type="ECO:0000256" key="5">
    <source>
        <dbReference type="ARBA" id="ARBA00023015"/>
    </source>
</evidence>
<protein>
    <submittedName>
        <fullName evidence="11">Helix-turn-helix domain-containing protein</fullName>
    </submittedName>
</protein>
<dbReference type="PANTHER" id="PTHR43280:SF2">
    <property type="entry name" value="HTH-TYPE TRANSCRIPTIONAL REGULATOR EXSA"/>
    <property type="match status" value="1"/>
</dbReference>
<dbReference type="PROSITE" id="PS01124">
    <property type="entry name" value="HTH_ARAC_FAMILY_2"/>
    <property type="match status" value="1"/>
</dbReference>
<dbReference type="RefSeq" id="WP_388040658.1">
    <property type="nucleotide sequence ID" value="NZ_JBHUEK010000029.1"/>
</dbReference>
<evidence type="ECO:0000256" key="7">
    <source>
        <dbReference type="ARBA" id="ARBA00023136"/>
    </source>
</evidence>
<evidence type="ECO:0000256" key="9">
    <source>
        <dbReference type="SAM" id="Phobius"/>
    </source>
</evidence>
<dbReference type="InterPro" id="IPR041522">
    <property type="entry name" value="CdaR_GGDEF"/>
</dbReference>
<reference evidence="12" key="1">
    <citation type="journal article" date="2019" name="Int. J. Syst. Evol. Microbiol.">
        <title>The Global Catalogue of Microorganisms (GCM) 10K type strain sequencing project: providing services to taxonomists for standard genome sequencing and annotation.</title>
        <authorList>
            <consortium name="The Broad Institute Genomics Platform"/>
            <consortium name="The Broad Institute Genome Sequencing Center for Infectious Disease"/>
            <person name="Wu L."/>
            <person name="Ma J."/>
        </authorList>
    </citation>
    <scope>NUCLEOTIDE SEQUENCE [LARGE SCALE GENOMIC DNA]</scope>
    <source>
        <strain evidence="12">CCUG 15531</strain>
    </source>
</reference>
<dbReference type="PANTHER" id="PTHR43280">
    <property type="entry name" value="ARAC-FAMILY TRANSCRIPTIONAL REGULATOR"/>
    <property type="match status" value="1"/>
</dbReference>
<dbReference type="EMBL" id="JBHUEK010000029">
    <property type="protein sequence ID" value="MFD1780834.1"/>
    <property type="molecule type" value="Genomic_DNA"/>
</dbReference>
<accession>A0ABW4MUI8</accession>
<keyword evidence="7 9" id="KW-0472">Membrane</keyword>
<evidence type="ECO:0000256" key="2">
    <source>
        <dbReference type="ARBA" id="ARBA00022475"/>
    </source>
</evidence>
<evidence type="ECO:0000259" key="10">
    <source>
        <dbReference type="PROSITE" id="PS01124"/>
    </source>
</evidence>
<evidence type="ECO:0000256" key="8">
    <source>
        <dbReference type="ARBA" id="ARBA00023163"/>
    </source>
</evidence>
<organism evidence="11 12">
    <name type="scientific">Fredinandcohnia salidurans</name>
    <dbReference type="NCBI Taxonomy" id="2595041"/>
    <lineage>
        <taxon>Bacteria</taxon>
        <taxon>Bacillati</taxon>
        <taxon>Bacillota</taxon>
        <taxon>Bacilli</taxon>
        <taxon>Bacillales</taxon>
        <taxon>Bacillaceae</taxon>
        <taxon>Fredinandcohnia</taxon>
    </lineage>
</organism>
<name>A0ABW4MUI8_9BACI</name>
<evidence type="ECO:0000313" key="12">
    <source>
        <dbReference type="Proteomes" id="UP001597227"/>
    </source>
</evidence>
<evidence type="ECO:0000313" key="11">
    <source>
        <dbReference type="EMBL" id="MFD1780834.1"/>
    </source>
</evidence>
<proteinExistence type="predicted"/>
<dbReference type="Proteomes" id="UP001597227">
    <property type="component" value="Unassembled WGS sequence"/>
</dbReference>
<keyword evidence="4 9" id="KW-1133">Transmembrane helix</keyword>
<dbReference type="Pfam" id="PF17853">
    <property type="entry name" value="GGDEF_2"/>
    <property type="match status" value="1"/>
</dbReference>
<evidence type="ECO:0000256" key="4">
    <source>
        <dbReference type="ARBA" id="ARBA00022989"/>
    </source>
</evidence>
<keyword evidence="2" id="KW-1003">Cell membrane</keyword>
<sequence length="744" mass="86577">MVSTITIYNHSVTTIKRNQHDAETNLLNQYKNMLSLTFKEVEEIIELTAKNSNTQNFILESLPNEEQQANIYLVRLLNNLKNVANTNKVIVSAYVYSTDKKMIVSSNQKSYSTDSFYDTDWLQFYNDELVGTHIMETRKIQDGYGNEFNVLTFIRNLPYGSSDKKGAIVINVNVDRLYNTIVGPNNNSNGTFYVINQEGKVILHPKQRALYRNIQELNIPISTFRNKSDNFIEKTKKGDQLFTYITSMNNNWKYVYEVSAKDLNGSFRNIKIVVVLNIIVAMLLSLLLAYIITRYVSNPLQRLLSLIRKNSNEKFNPKKYRNEYEYLDNVYSSIMFDNKNLQTIVSDIKPLIKEKLIDTLVSNKKITIGEVKEKLTLLNINFEHKYFIVLTLQIDDYITFYQNRNELESSIHKASLTKLIEQFFNKRFVCICGEVETDKLAVIINYSNQILSSHINESIVPMVHQLQEKVNEEYPFTVTIGIGRSYPEILKVHKSFKDSLNALKYKFYQGKDQIINVDDIDDAKNELYYYNSDRIKILMNNLTIADREGVKKELDLLFDEITTSGRMPYDYTNQMFLHLVSLVIELTINNNIDMNKVFGEDYDIYDMYRSKQTIHDIKTFFLEITDAIAIEISNMNSDKLPKTVERILEYVNNHFQNDISLNDVADWIGLSTTYISKVIKETTGKSYLEYVNSKRIERAKLLLASTNLTSKEIGFKVGFNNIQTFMRVFKKYEGITPGQYREKV</sequence>
<keyword evidence="8" id="KW-0804">Transcription</keyword>
<dbReference type="SMART" id="SM00342">
    <property type="entry name" value="HTH_ARAC"/>
    <property type="match status" value="1"/>
</dbReference>
<gene>
    <name evidence="11" type="ORF">ACFSFW_19460</name>
</gene>
<dbReference type="Gene3D" id="3.30.450.20">
    <property type="entry name" value="PAS domain"/>
    <property type="match status" value="1"/>
</dbReference>
<dbReference type="InterPro" id="IPR033479">
    <property type="entry name" value="dCache_1"/>
</dbReference>
<dbReference type="InterPro" id="IPR009057">
    <property type="entry name" value="Homeodomain-like_sf"/>
</dbReference>
<comment type="caution">
    <text evidence="11">The sequence shown here is derived from an EMBL/GenBank/DDBJ whole genome shotgun (WGS) entry which is preliminary data.</text>
</comment>
<feature type="transmembrane region" description="Helical" evidence="9">
    <location>
        <begin position="272"/>
        <end position="292"/>
    </location>
</feature>
<feature type="domain" description="HTH araC/xylS-type" evidence="10">
    <location>
        <begin position="645"/>
        <end position="743"/>
    </location>
</feature>
<keyword evidence="6" id="KW-0238">DNA-binding</keyword>
<dbReference type="Pfam" id="PF12833">
    <property type="entry name" value="HTH_18"/>
    <property type="match status" value="1"/>
</dbReference>
<dbReference type="Gene3D" id="1.10.10.60">
    <property type="entry name" value="Homeodomain-like"/>
    <property type="match status" value="2"/>
</dbReference>
<dbReference type="InterPro" id="IPR018060">
    <property type="entry name" value="HTH_AraC"/>
</dbReference>